<feature type="transmembrane region" description="Helical" evidence="1">
    <location>
        <begin position="341"/>
        <end position="363"/>
    </location>
</feature>
<dbReference type="RefSeq" id="WP_422919009.1">
    <property type="nucleotide sequence ID" value="NZ_JAMZEJ010000003.1"/>
</dbReference>
<evidence type="ECO:0000256" key="1">
    <source>
        <dbReference type="SAM" id="Phobius"/>
    </source>
</evidence>
<organism evidence="2 3">
    <name type="scientific">Rhizosaccharibacter radicis</name>
    <dbReference type="NCBI Taxonomy" id="2782605"/>
    <lineage>
        <taxon>Bacteria</taxon>
        <taxon>Pseudomonadati</taxon>
        <taxon>Pseudomonadota</taxon>
        <taxon>Alphaproteobacteria</taxon>
        <taxon>Acetobacterales</taxon>
        <taxon>Acetobacteraceae</taxon>
        <taxon>Rhizosaccharibacter</taxon>
    </lineage>
</organism>
<feature type="transmembrane region" description="Helical" evidence="1">
    <location>
        <begin position="267"/>
        <end position="286"/>
    </location>
</feature>
<feature type="transmembrane region" description="Helical" evidence="1">
    <location>
        <begin position="114"/>
        <end position="133"/>
    </location>
</feature>
<feature type="transmembrane region" description="Helical" evidence="1">
    <location>
        <begin position="239"/>
        <end position="255"/>
    </location>
</feature>
<evidence type="ECO:0008006" key="4">
    <source>
        <dbReference type="Google" id="ProtNLM"/>
    </source>
</evidence>
<evidence type="ECO:0000313" key="3">
    <source>
        <dbReference type="Proteomes" id="UP001524547"/>
    </source>
</evidence>
<protein>
    <recommendedName>
        <fullName evidence="4">Acyltransferase</fullName>
    </recommendedName>
</protein>
<keyword evidence="3" id="KW-1185">Reference proteome</keyword>
<dbReference type="EMBL" id="JAMZEJ010000003">
    <property type="protein sequence ID" value="MCQ8240264.1"/>
    <property type="molecule type" value="Genomic_DNA"/>
</dbReference>
<keyword evidence="1" id="KW-0472">Membrane</keyword>
<sequence length="381" mass="41056">MPEHPRLAPAGVAPASPLPAAPVVPPAPYPSPAEPPATGFTLVTLFGAVLMLYGLGFLLTGAVSPWVWGAPFWRVGLDLMFSAAGYLAVRAWFEPPAPLRAASARRVGGRAAGLLAGYAACVVFTAFVIGPLSSPLPLRSFLFSPVTRLYLHNLAFQSQLFLPGAFRGLQWNSAVNPMLDEARLLAACLVAVPILELAPARLRRTIIALAGLASAAAYLWLFTHPGLVHRVLFMDGRDVYAEIPFFCVGALLAGLDSRPAAWRTDLAMMFFALNWGVAAWFSQWNIVVEWLTLPYMAACFGRMTLPGTTALRRRFGDPTLGVFLYAFPLQQLVVLRLPGHLAHGILLCAVPVALAGLLSWQIVERPAALIATRLLFRPVAS</sequence>
<gene>
    <name evidence="2" type="ORF">NFI88_05330</name>
</gene>
<proteinExistence type="predicted"/>
<name>A0ABT1VV86_9PROT</name>
<comment type="caution">
    <text evidence="2">The sequence shown here is derived from an EMBL/GenBank/DDBJ whole genome shotgun (WGS) entry which is preliminary data.</text>
</comment>
<accession>A0ABT1VV86</accession>
<evidence type="ECO:0000313" key="2">
    <source>
        <dbReference type="EMBL" id="MCQ8240264.1"/>
    </source>
</evidence>
<feature type="transmembrane region" description="Helical" evidence="1">
    <location>
        <begin position="182"/>
        <end position="199"/>
    </location>
</feature>
<feature type="transmembrane region" description="Helical" evidence="1">
    <location>
        <begin position="206"/>
        <end position="227"/>
    </location>
</feature>
<keyword evidence="1" id="KW-0812">Transmembrane</keyword>
<keyword evidence="1" id="KW-1133">Transmembrane helix</keyword>
<reference evidence="2 3" key="1">
    <citation type="submission" date="2022-06" db="EMBL/GenBank/DDBJ databases">
        <title>Rhizosaccharibacter gen. nov. sp. nov. KSS12, endophytic bacteria isolated from sugarcane.</title>
        <authorList>
            <person name="Pitiwittayakul N."/>
        </authorList>
    </citation>
    <scope>NUCLEOTIDE SEQUENCE [LARGE SCALE GENOMIC DNA]</scope>
    <source>
        <strain evidence="2 3">KSS12</strain>
    </source>
</reference>
<dbReference type="Proteomes" id="UP001524547">
    <property type="component" value="Unassembled WGS sequence"/>
</dbReference>
<feature type="transmembrane region" description="Helical" evidence="1">
    <location>
        <begin position="40"/>
        <end position="60"/>
    </location>
</feature>